<accession>A0ABQ9TJS2</accession>
<sequence>MSLENTFYQDFSGRQGSSEAPGYHSALWLTPEQNCQPQPSSQQPFPLQLGSYPAGEGTGQTGASTPLYSVPETYLLGTGSNVAATGSPGGTVWEETLQTHRGPGENTVSQEIFQPPDGQEVISKPQTPVVARARSISESSTNSVKEREEESSNEAEKDSPQSTAQGGTLGDGKDRTKSSGFDWFSWFRSKPTKNASPSGDEDSSDSPDSEVGSAAGRMPLSVGLSEGVVSAPTGSPRWHLTLRQAT</sequence>
<proteinExistence type="predicted"/>
<feature type="compositionally biased region" description="Acidic residues" evidence="1">
    <location>
        <begin position="199"/>
        <end position="208"/>
    </location>
</feature>
<gene>
    <name evidence="2" type="primary">SEC16B_1</name>
    <name evidence="2" type="ORF">P7K49_037858</name>
</gene>
<feature type="compositionally biased region" description="Low complexity" evidence="1">
    <location>
        <begin position="36"/>
        <end position="49"/>
    </location>
</feature>
<evidence type="ECO:0000313" key="2">
    <source>
        <dbReference type="EMBL" id="KAK2084825.1"/>
    </source>
</evidence>
<keyword evidence="3" id="KW-1185">Reference proteome</keyword>
<evidence type="ECO:0000256" key="1">
    <source>
        <dbReference type="SAM" id="MobiDB-lite"/>
    </source>
</evidence>
<comment type="caution">
    <text evidence="2">The sequence shown here is derived from an EMBL/GenBank/DDBJ whole genome shotgun (WGS) entry which is preliminary data.</text>
</comment>
<protein>
    <submittedName>
        <fullName evidence="2">Protein transport protein Sec16B</fullName>
    </submittedName>
</protein>
<feature type="compositionally biased region" description="Polar residues" evidence="1">
    <location>
        <begin position="1"/>
        <end position="18"/>
    </location>
</feature>
<name>A0ABQ9TJS2_SAGOE</name>
<evidence type="ECO:0000313" key="3">
    <source>
        <dbReference type="Proteomes" id="UP001266305"/>
    </source>
</evidence>
<feature type="region of interest" description="Disordered" evidence="1">
    <location>
        <begin position="1"/>
        <end position="66"/>
    </location>
</feature>
<reference evidence="2 3" key="1">
    <citation type="submission" date="2023-05" db="EMBL/GenBank/DDBJ databases">
        <title>B98-5 Cell Line De Novo Hybrid Assembly: An Optical Mapping Approach.</title>
        <authorList>
            <person name="Kananen K."/>
            <person name="Auerbach J.A."/>
            <person name="Kautto E."/>
            <person name="Blachly J.S."/>
        </authorList>
    </citation>
    <scope>NUCLEOTIDE SEQUENCE [LARGE SCALE GENOMIC DNA]</scope>
    <source>
        <strain evidence="2">B95-8</strain>
        <tissue evidence="2">Cell line</tissue>
    </source>
</reference>
<feature type="compositionally biased region" description="Basic and acidic residues" evidence="1">
    <location>
        <begin position="144"/>
        <end position="159"/>
    </location>
</feature>
<organism evidence="2 3">
    <name type="scientific">Saguinus oedipus</name>
    <name type="common">Cotton-top tamarin</name>
    <name type="synonym">Oedipomidas oedipus</name>
    <dbReference type="NCBI Taxonomy" id="9490"/>
    <lineage>
        <taxon>Eukaryota</taxon>
        <taxon>Metazoa</taxon>
        <taxon>Chordata</taxon>
        <taxon>Craniata</taxon>
        <taxon>Vertebrata</taxon>
        <taxon>Euteleostomi</taxon>
        <taxon>Mammalia</taxon>
        <taxon>Eutheria</taxon>
        <taxon>Euarchontoglires</taxon>
        <taxon>Primates</taxon>
        <taxon>Haplorrhini</taxon>
        <taxon>Platyrrhini</taxon>
        <taxon>Cebidae</taxon>
        <taxon>Callitrichinae</taxon>
        <taxon>Saguinus</taxon>
    </lineage>
</organism>
<dbReference type="EMBL" id="JASSZA010000022">
    <property type="protein sequence ID" value="KAK2084825.1"/>
    <property type="molecule type" value="Genomic_DNA"/>
</dbReference>
<feature type="region of interest" description="Disordered" evidence="1">
    <location>
        <begin position="78"/>
        <end position="246"/>
    </location>
</feature>
<dbReference type="Proteomes" id="UP001266305">
    <property type="component" value="Unassembled WGS sequence"/>
</dbReference>